<feature type="compositionally biased region" description="Basic residues" evidence="1">
    <location>
        <begin position="157"/>
        <end position="167"/>
    </location>
</feature>
<evidence type="ECO:0000256" key="1">
    <source>
        <dbReference type="SAM" id="MobiDB-lite"/>
    </source>
</evidence>
<accession>A0A2Z7AKK8</accession>
<dbReference type="EMBL" id="KV014422">
    <property type="protein sequence ID" value="KZV22213.1"/>
    <property type="molecule type" value="Genomic_DNA"/>
</dbReference>
<proteinExistence type="predicted"/>
<evidence type="ECO:0000313" key="2">
    <source>
        <dbReference type="EMBL" id="KZV22213.1"/>
    </source>
</evidence>
<organism evidence="2 3">
    <name type="scientific">Dorcoceras hygrometricum</name>
    <dbReference type="NCBI Taxonomy" id="472368"/>
    <lineage>
        <taxon>Eukaryota</taxon>
        <taxon>Viridiplantae</taxon>
        <taxon>Streptophyta</taxon>
        <taxon>Embryophyta</taxon>
        <taxon>Tracheophyta</taxon>
        <taxon>Spermatophyta</taxon>
        <taxon>Magnoliopsida</taxon>
        <taxon>eudicotyledons</taxon>
        <taxon>Gunneridae</taxon>
        <taxon>Pentapetalae</taxon>
        <taxon>asterids</taxon>
        <taxon>lamiids</taxon>
        <taxon>Lamiales</taxon>
        <taxon>Gesneriaceae</taxon>
        <taxon>Didymocarpoideae</taxon>
        <taxon>Trichosporeae</taxon>
        <taxon>Loxocarpinae</taxon>
        <taxon>Dorcoceras</taxon>
    </lineage>
</organism>
<sequence length="323" mass="37219">MKNSCNRFTARLRSNSRIRATRLHTRFLTRAKHLRALGRPDFRLRSVHVKPDFEILLSMVHNPKKQSQGYTVPISTLMETLVKADLGASIKLHPQKRIEKPSVELGRQVAPTNFDSEESSETDSCPLVELRCKRKKAAESSDSESTISFPIKDFAKRRRTQRQHKHMGWTGANIASQSDPIPVSPTEEERPSGEDNLIIGSGEHERMEFTLNEKRGDDDYFEENMEFDSQMEHDGQNAKEIIAVVNKPIPVEEHCRLVLSSAWSNVFTQMNIFEEWRHFRKDVADQEKAAAQTGSQQLDQPNNETTTMISHEHWLKRMSHQFK</sequence>
<reference evidence="2 3" key="1">
    <citation type="journal article" date="2015" name="Proc. Natl. Acad. Sci. U.S.A.">
        <title>The resurrection genome of Boea hygrometrica: A blueprint for survival of dehydration.</title>
        <authorList>
            <person name="Xiao L."/>
            <person name="Yang G."/>
            <person name="Zhang L."/>
            <person name="Yang X."/>
            <person name="Zhao S."/>
            <person name="Ji Z."/>
            <person name="Zhou Q."/>
            <person name="Hu M."/>
            <person name="Wang Y."/>
            <person name="Chen M."/>
            <person name="Xu Y."/>
            <person name="Jin H."/>
            <person name="Xiao X."/>
            <person name="Hu G."/>
            <person name="Bao F."/>
            <person name="Hu Y."/>
            <person name="Wan P."/>
            <person name="Li L."/>
            <person name="Deng X."/>
            <person name="Kuang T."/>
            <person name="Xiang C."/>
            <person name="Zhu J.K."/>
            <person name="Oliver M.J."/>
            <person name="He Y."/>
        </authorList>
    </citation>
    <scope>NUCLEOTIDE SEQUENCE [LARGE SCALE GENOMIC DNA]</scope>
    <source>
        <strain evidence="3">cv. XS01</strain>
    </source>
</reference>
<gene>
    <name evidence="2" type="ORF">F511_27591</name>
</gene>
<dbReference type="AlphaFoldDB" id="A0A2Z7AKK8"/>
<feature type="region of interest" description="Disordered" evidence="1">
    <location>
        <begin position="157"/>
        <end position="198"/>
    </location>
</feature>
<evidence type="ECO:0000313" key="3">
    <source>
        <dbReference type="Proteomes" id="UP000250235"/>
    </source>
</evidence>
<name>A0A2Z7AKK8_9LAMI</name>
<protein>
    <submittedName>
        <fullName evidence="2">Uncharacterized protein</fullName>
    </submittedName>
</protein>
<keyword evidence="3" id="KW-1185">Reference proteome</keyword>
<dbReference type="Proteomes" id="UP000250235">
    <property type="component" value="Unassembled WGS sequence"/>
</dbReference>